<proteinExistence type="predicted"/>
<sequence>MELQLDVIAVLLVFIGFCIGSALLVKKANKEMKKQELENNKLSQNDKNTKK</sequence>
<name>A0AAC9RHQ6_9CLOT</name>
<dbReference type="Proteomes" id="UP000192478">
    <property type="component" value="Chromosome"/>
</dbReference>
<dbReference type="AlphaFoldDB" id="A0AAC9RHQ6"/>
<accession>A0AAC9RHQ6</accession>
<organism evidence="2 3">
    <name type="scientific">Clostridium formicaceticum</name>
    <dbReference type="NCBI Taxonomy" id="1497"/>
    <lineage>
        <taxon>Bacteria</taxon>
        <taxon>Bacillati</taxon>
        <taxon>Bacillota</taxon>
        <taxon>Clostridia</taxon>
        <taxon>Eubacteriales</taxon>
        <taxon>Clostridiaceae</taxon>
        <taxon>Clostridium</taxon>
    </lineage>
</organism>
<feature type="transmembrane region" description="Helical" evidence="1">
    <location>
        <begin position="6"/>
        <end position="25"/>
    </location>
</feature>
<keyword evidence="1" id="KW-0812">Transmembrane</keyword>
<dbReference type="EMBL" id="CP020559">
    <property type="protein sequence ID" value="ARE87199.1"/>
    <property type="molecule type" value="Genomic_DNA"/>
</dbReference>
<evidence type="ECO:0000313" key="2">
    <source>
        <dbReference type="EMBL" id="ARE87199.1"/>
    </source>
</evidence>
<dbReference type="RefSeq" id="WP_156778798.1">
    <property type="nucleotide sequence ID" value="NZ_CP017603.1"/>
</dbReference>
<keyword evidence="1" id="KW-0472">Membrane</keyword>
<reference evidence="2 3" key="1">
    <citation type="submission" date="2017-03" db="EMBL/GenBank/DDBJ databases">
        <title>Complete sequence of Clostridium formicaceticum DSM 92.</title>
        <authorList>
            <person name="Poehlein A."/>
            <person name="Karl M."/>
            <person name="Bengelsdorf F.R."/>
            <person name="Duerre P."/>
            <person name="Daniel R."/>
        </authorList>
    </citation>
    <scope>NUCLEOTIDE SEQUENCE [LARGE SCALE GENOMIC DNA]</scope>
    <source>
        <strain evidence="2 3">DSM 92</strain>
    </source>
</reference>
<evidence type="ECO:0000256" key="1">
    <source>
        <dbReference type="SAM" id="Phobius"/>
    </source>
</evidence>
<evidence type="ECO:0000313" key="3">
    <source>
        <dbReference type="Proteomes" id="UP000192478"/>
    </source>
</evidence>
<protein>
    <submittedName>
        <fullName evidence="2">Uncharacterized protein</fullName>
    </submittedName>
</protein>
<keyword evidence="1" id="KW-1133">Transmembrane helix</keyword>
<gene>
    <name evidence="2" type="ORF">CLFO_15870</name>
</gene>